<name>A0A5C5U5A4_9GAMM</name>
<feature type="chain" id="PRO_5023123821" description="Lipoprotein with Yx(FWY)xxD motif" evidence="2">
    <location>
        <begin position="22"/>
        <end position="163"/>
    </location>
</feature>
<dbReference type="RefSeq" id="WP_146311346.1">
    <property type="nucleotide sequence ID" value="NZ_VOHE01000002.1"/>
</dbReference>
<sequence>MIGRTLLPALALALLAGCGYDATPPERAPDPAAAGAAPAAPAESTPAPAAQPLLVREDPGHLADASGAALYFLEGNRDGRRCDDACEQVWPPVTSDVPNPSAGPGVDASAVGTLQGGDGRNHVTYGGEPLYRYAGDRGARTTTGDDVEDEWGRWRLVTLGEGQ</sequence>
<keyword evidence="2" id="KW-0732">Signal</keyword>
<evidence type="ECO:0000256" key="1">
    <source>
        <dbReference type="SAM" id="MobiDB-lite"/>
    </source>
</evidence>
<dbReference type="Proteomes" id="UP000315949">
    <property type="component" value="Unassembled WGS sequence"/>
</dbReference>
<gene>
    <name evidence="3" type="ORF">FQY79_04940</name>
</gene>
<evidence type="ECO:0008006" key="5">
    <source>
        <dbReference type="Google" id="ProtNLM"/>
    </source>
</evidence>
<keyword evidence="4" id="KW-1185">Reference proteome</keyword>
<evidence type="ECO:0000313" key="4">
    <source>
        <dbReference type="Proteomes" id="UP000315949"/>
    </source>
</evidence>
<reference evidence="3 4" key="1">
    <citation type="submission" date="2019-07" db="EMBL/GenBank/DDBJ databases">
        <title>Luteimonas sp. YD-1 nov., isolated from acidic soil.</title>
        <authorList>
            <person name="Zhou J."/>
        </authorList>
    </citation>
    <scope>NUCLEOTIDE SEQUENCE [LARGE SCALE GENOMIC DNA]</scope>
    <source>
        <strain evidence="3 4">YD-1</strain>
    </source>
</reference>
<accession>A0A5C5U5A4</accession>
<comment type="caution">
    <text evidence="3">The sequence shown here is derived from an EMBL/GenBank/DDBJ whole genome shotgun (WGS) entry which is preliminary data.</text>
</comment>
<feature type="signal peptide" evidence="2">
    <location>
        <begin position="1"/>
        <end position="21"/>
    </location>
</feature>
<organism evidence="3 4">
    <name type="scientific">Luteimonas wenzhouensis</name>
    <dbReference type="NCBI Taxonomy" id="2599615"/>
    <lineage>
        <taxon>Bacteria</taxon>
        <taxon>Pseudomonadati</taxon>
        <taxon>Pseudomonadota</taxon>
        <taxon>Gammaproteobacteria</taxon>
        <taxon>Lysobacterales</taxon>
        <taxon>Lysobacteraceae</taxon>
        <taxon>Luteimonas</taxon>
    </lineage>
</organism>
<dbReference type="AlphaFoldDB" id="A0A5C5U5A4"/>
<dbReference type="InterPro" id="IPR005297">
    <property type="entry name" value="Lipoprotein_repeat"/>
</dbReference>
<protein>
    <recommendedName>
        <fullName evidence="5">Lipoprotein with Yx(FWY)xxD motif</fullName>
    </recommendedName>
</protein>
<feature type="region of interest" description="Disordered" evidence="1">
    <location>
        <begin position="91"/>
        <end position="123"/>
    </location>
</feature>
<evidence type="ECO:0000313" key="3">
    <source>
        <dbReference type="EMBL" id="TWT20675.1"/>
    </source>
</evidence>
<dbReference type="OrthoDB" id="9800666at2"/>
<dbReference type="PANTHER" id="PTHR39335">
    <property type="entry name" value="BLL4220 PROTEIN"/>
    <property type="match status" value="1"/>
</dbReference>
<evidence type="ECO:0000256" key="2">
    <source>
        <dbReference type="SAM" id="SignalP"/>
    </source>
</evidence>
<dbReference type="PROSITE" id="PS51257">
    <property type="entry name" value="PROKAR_LIPOPROTEIN"/>
    <property type="match status" value="1"/>
</dbReference>
<proteinExistence type="predicted"/>
<dbReference type="PANTHER" id="PTHR39335:SF1">
    <property type="entry name" value="BLL4220 PROTEIN"/>
    <property type="match status" value="1"/>
</dbReference>
<dbReference type="EMBL" id="VOHE01000002">
    <property type="protein sequence ID" value="TWT20675.1"/>
    <property type="molecule type" value="Genomic_DNA"/>
</dbReference>
<dbReference type="Pfam" id="PF03640">
    <property type="entry name" value="Lipoprotein_15"/>
    <property type="match status" value="1"/>
</dbReference>
<feature type="region of interest" description="Disordered" evidence="1">
    <location>
        <begin position="26"/>
        <end position="49"/>
    </location>
</feature>
<dbReference type="GO" id="GO:0043448">
    <property type="term" value="P:alkane catabolic process"/>
    <property type="evidence" value="ECO:0007669"/>
    <property type="project" value="TreeGrafter"/>
</dbReference>